<protein>
    <submittedName>
        <fullName evidence="8">MADS-box transcription factor 30</fullName>
    </submittedName>
</protein>
<evidence type="ECO:0000256" key="3">
    <source>
        <dbReference type="ARBA" id="ARBA00023125"/>
    </source>
</evidence>
<feature type="region of interest" description="Disordered" evidence="6">
    <location>
        <begin position="347"/>
        <end position="403"/>
    </location>
</feature>
<dbReference type="Gene3D" id="3.40.1810.10">
    <property type="entry name" value="Transcription factor, MADS-box"/>
    <property type="match status" value="1"/>
</dbReference>
<keyword evidence="4" id="KW-0804">Transcription</keyword>
<feature type="compositionally biased region" description="Low complexity" evidence="6">
    <location>
        <begin position="358"/>
        <end position="387"/>
    </location>
</feature>
<name>A0ABD1U9F7_9LAMI</name>
<keyword evidence="9" id="KW-1185">Reference proteome</keyword>
<feature type="domain" description="MADS-box" evidence="7">
    <location>
        <begin position="1"/>
        <end position="60"/>
    </location>
</feature>
<evidence type="ECO:0000313" key="8">
    <source>
        <dbReference type="EMBL" id="KAL2521601.1"/>
    </source>
</evidence>
<evidence type="ECO:0000256" key="4">
    <source>
        <dbReference type="ARBA" id="ARBA00023163"/>
    </source>
</evidence>
<dbReference type="InterPro" id="IPR050142">
    <property type="entry name" value="MADS-box/MEF2_TF"/>
</dbReference>
<comment type="caution">
    <text evidence="8">The sequence shown here is derived from an EMBL/GenBank/DDBJ whole genome shotgun (WGS) entry which is preliminary data.</text>
</comment>
<dbReference type="AlphaFoldDB" id="A0ABD1U9F7"/>
<dbReference type="Pfam" id="PF00319">
    <property type="entry name" value="SRF-TF"/>
    <property type="match status" value="1"/>
</dbReference>
<dbReference type="InterPro" id="IPR036879">
    <property type="entry name" value="TF_MADSbox_sf"/>
</dbReference>
<dbReference type="SMART" id="SM00432">
    <property type="entry name" value="MADS"/>
    <property type="match status" value="1"/>
</dbReference>
<dbReference type="PANTHER" id="PTHR48019">
    <property type="entry name" value="SERUM RESPONSE FACTOR HOMOLOG"/>
    <property type="match status" value="1"/>
</dbReference>
<keyword evidence="5" id="KW-0539">Nucleus</keyword>
<proteinExistence type="predicted"/>
<evidence type="ECO:0000256" key="2">
    <source>
        <dbReference type="ARBA" id="ARBA00023015"/>
    </source>
</evidence>
<accession>A0ABD1U9F7</accession>
<dbReference type="PROSITE" id="PS50066">
    <property type="entry name" value="MADS_BOX_2"/>
    <property type="match status" value="1"/>
</dbReference>
<sequence>MGRKIDMKKIEDVTKCQVTFSKRRTSLMRKANEIAVCCDVDVAFVAFSPSGRVSKYSGQRRIEDVLHRYVNLSADRRLNNITNVQDKVEKLKKIDHIKGDNSKLHFLDKQDYEPDPEQEPSLHQLSWCERNLQNSLERVMARKNLNLMDQMEIENQGGVPFASSFYENGLTSAMQNPSSGQILMQLDPWISPYSTRVRENMLQDLLDEANRAPDYNPGPSNISNFPLAGSSAFYESGTALTPEVQIPPAACIPQQQSSMADESLLNFPDQNFDSWNNLFEVNSSDGDHNLVHNLFNSLPPKFTSTTVINTSDAGKSVELPQSQYYQTQTGFEYAGSDLSNFTSMQGGEIGQMLPNMDSNSNFSKGSSSNGNGNYINVDGNGNGNCNEDNNKKDKSLASDVVPPPKEVGQDALFGSFPTDQDIMGDNSFWPSKIQRTDLWEWEYLLWDENFNITDFNNN</sequence>
<dbReference type="Proteomes" id="UP001604277">
    <property type="component" value="Unassembled WGS sequence"/>
</dbReference>
<dbReference type="InterPro" id="IPR002100">
    <property type="entry name" value="TF_MADSbox"/>
</dbReference>
<evidence type="ECO:0000259" key="7">
    <source>
        <dbReference type="PROSITE" id="PS50066"/>
    </source>
</evidence>
<comment type="subcellular location">
    <subcellularLocation>
        <location evidence="1">Nucleus</location>
    </subcellularLocation>
</comment>
<evidence type="ECO:0000256" key="5">
    <source>
        <dbReference type="ARBA" id="ARBA00023242"/>
    </source>
</evidence>
<keyword evidence="2" id="KW-0805">Transcription regulation</keyword>
<organism evidence="8 9">
    <name type="scientific">Forsythia ovata</name>
    <dbReference type="NCBI Taxonomy" id="205694"/>
    <lineage>
        <taxon>Eukaryota</taxon>
        <taxon>Viridiplantae</taxon>
        <taxon>Streptophyta</taxon>
        <taxon>Embryophyta</taxon>
        <taxon>Tracheophyta</taxon>
        <taxon>Spermatophyta</taxon>
        <taxon>Magnoliopsida</taxon>
        <taxon>eudicotyledons</taxon>
        <taxon>Gunneridae</taxon>
        <taxon>Pentapetalae</taxon>
        <taxon>asterids</taxon>
        <taxon>lamiids</taxon>
        <taxon>Lamiales</taxon>
        <taxon>Oleaceae</taxon>
        <taxon>Forsythieae</taxon>
        <taxon>Forsythia</taxon>
    </lineage>
</organism>
<dbReference type="EMBL" id="JBFOLJ010000007">
    <property type="protein sequence ID" value="KAL2521601.1"/>
    <property type="molecule type" value="Genomic_DNA"/>
</dbReference>
<dbReference type="GO" id="GO:0005634">
    <property type="term" value="C:nucleus"/>
    <property type="evidence" value="ECO:0007669"/>
    <property type="project" value="UniProtKB-SubCell"/>
</dbReference>
<dbReference type="SUPFAM" id="SSF55455">
    <property type="entry name" value="SRF-like"/>
    <property type="match status" value="1"/>
</dbReference>
<keyword evidence="3" id="KW-0238">DNA-binding</keyword>
<dbReference type="GO" id="GO:0003677">
    <property type="term" value="F:DNA binding"/>
    <property type="evidence" value="ECO:0007669"/>
    <property type="project" value="UniProtKB-KW"/>
</dbReference>
<gene>
    <name evidence="8" type="ORF">Fot_25524</name>
</gene>
<evidence type="ECO:0000256" key="1">
    <source>
        <dbReference type="ARBA" id="ARBA00004123"/>
    </source>
</evidence>
<dbReference type="PRINTS" id="PR00404">
    <property type="entry name" value="MADSDOMAIN"/>
</dbReference>
<evidence type="ECO:0000256" key="6">
    <source>
        <dbReference type="SAM" id="MobiDB-lite"/>
    </source>
</evidence>
<evidence type="ECO:0000313" key="9">
    <source>
        <dbReference type="Proteomes" id="UP001604277"/>
    </source>
</evidence>
<reference evidence="9" key="1">
    <citation type="submission" date="2024-07" db="EMBL/GenBank/DDBJ databases">
        <title>Two chromosome-level genome assemblies of Korean endemic species Abeliophyllum distichum and Forsythia ovata (Oleaceae).</title>
        <authorList>
            <person name="Jang H."/>
        </authorList>
    </citation>
    <scope>NUCLEOTIDE SEQUENCE [LARGE SCALE GENOMIC DNA]</scope>
</reference>